<name>A0A0S2SMN7_9GAMM</name>
<dbReference type="RefSeq" id="WP_060585291.1">
    <property type="nucleotide sequence ID" value="NZ_CP013067.1"/>
</dbReference>
<proteinExistence type="predicted"/>
<dbReference type="KEGG" id="asr:WL1483_3578"/>
<organism evidence="1 2">
    <name type="scientific">Aeromonas schubertii</name>
    <dbReference type="NCBI Taxonomy" id="652"/>
    <lineage>
        <taxon>Bacteria</taxon>
        <taxon>Pseudomonadati</taxon>
        <taxon>Pseudomonadota</taxon>
        <taxon>Gammaproteobacteria</taxon>
        <taxon>Aeromonadales</taxon>
        <taxon>Aeromonadaceae</taxon>
        <taxon>Aeromonas</taxon>
    </lineage>
</organism>
<protein>
    <submittedName>
        <fullName evidence="1">Uncharacterized protein</fullName>
    </submittedName>
</protein>
<dbReference type="AlphaFoldDB" id="A0A0S2SMN7"/>
<sequence length="180" mass="20344">MPIPGVLSRLHPVDTREQMQAQLHQCQATRAEALLLTHPLPADQVSLLAQSTLPLYGPEACEPPCRHLDPAEVAAQPGDATWAPEQALDDLLPWFEAGHRHFIAPAAVVPVVRALLNIWPLDPHLARHYLREFTPLMQQRDGDLLDQVLVTRGDTSLTRPVWVQSYLKLERRLFRAYLDH</sequence>
<gene>
    <name evidence="1" type="ORF">WL1483_3578</name>
</gene>
<dbReference type="Proteomes" id="UP000058114">
    <property type="component" value="Chromosome"/>
</dbReference>
<dbReference type="EMBL" id="CP013067">
    <property type="protein sequence ID" value="ALP42997.1"/>
    <property type="molecule type" value="Genomic_DNA"/>
</dbReference>
<evidence type="ECO:0000313" key="2">
    <source>
        <dbReference type="Proteomes" id="UP000058114"/>
    </source>
</evidence>
<reference evidence="2" key="1">
    <citation type="submission" date="2015-10" db="EMBL/GenBank/DDBJ databases">
        <title>Complete Genome Sequence of Aeromonas schubertii strain WL1483.</title>
        <authorList>
            <person name="Liu L."/>
        </authorList>
    </citation>
    <scope>NUCLEOTIDE SEQUENCE [LARGE SCALE GENOMIC DNA]</scope>
    <source>
        <strain evidence="2">WL1483</strain>
    </source>
</reference>
<evidence type="ECO:0000313" key="1">
    <source>
        <dbReference type="EMBL" id="ALP42997.1"/>
    </source>
</evidence>
<accession>A0A0S2SMN7</accession>
<reference evidence="1 2" key="2">
    <citation type="journal article" date="2016" name="Genome Announc.">
        <title>Complete Genome Sequence of the Highly Virulent Aeromonas schubertii Strain WL1483, Isolated from Diseased Snakehead Fish (Channa argus) in China.</title>
        <authorList>
            <person name="Liu L."/>
            <person name="Li N."/>
            <person name="Zhang D."/>
            <person name="Fu X."/>
            <person name="Shi C."/>
            <person name="Lin Q."/>
            <person name="Hao G."/>
        </authorList>
    </citation>
    <scope>NUCLEOTIDE SEQUENCE [LARGE SCALE GENOMIC DNA]</scope>
    <source>
        <strain evidence="1 2">WL1483</strain>
    </source>
</reference>
<dbReference type="PATRIC" id="fig|652.5.peg.1622"/>